<dbReference type="EMBL" id="KN824344">
    <property type="protein sequence ID" value="KIM23037.1"/>
    <property type="molecule type" value="Genomic_DNA"/>
</dbReference>
<dbReference type="GO" id="GO:0000978">
    <property type="term" value="F:RNA polymerase II cis-regulatory region sequence-specific DNA binding"/>
    <property type="evidence" value="ECO:0007669"/>
    <property type="project" value="TreeGrafter"/>
</dbReference>
<evidence type="ECO:0000313" key="8">
    <source>
        <dbReference type="Proteomes" id="UP000054097"/>
    </source>
</evidence>
<dbReference type="Proteomes" id="UP000054097">
    <property type="component" value="Unassembled WGS sequence"/>
</dbReference>
<gene>
    <name evidence="7" type="ORF">M408DRAFT_328232</name>
    <name evidence="6" type="ORF">M408DRAFT_332605</name>
</gene>
<dbReference type="PANTHER" id="PTHR45789">
    <property type="entry name" value="FI18025P1"/>
    <property type="match status" value="1"/>
</dbReference>
<keyword evidence="2 3" id="KW-0539">Nucleus</keyword>
<dbReference type="OrthoDB" id="6247875at2759"/>
<dbReference type="SMART" id="SM00398">
    <property type="entry name" value="HMG"/>
    <property type="match status" value="1"/>
</dbReference>
<dbReference type="AlphaFoldDB" id="A0A0C3B1K8"/>
<name>A0A0C3B1K8_SERVB</name>
<dbReference type="PANTHER" id="PTHR45789:SF2">
    <property type="entry name" value="FI18025P1"/>
    <property type="match status" value="1"/>
</dbReference>
<dbReference type="GO" id="GO:0005634">
    <property type="term" value="C:nucleus"/>
    <property type="evidence" value="ECO:0007669"/>
    <property type="project" value="UniProtKB-UniRule"/>
</dbReference>
<organism evidence="7 8">
    <name type="scientific">Serendipita vermifera MAFF 305830</name>
    <dbReference type="NCBI Taxonomy" id="933852"/>
    <lineage>
        <taxon>Eukaryota</taxon>
        <taxon>Fungi</taxon>
        <taxon>Dikarya</taxon>
        <taxon>Basidiomycota</taxon>
        <taxon>Agaricomycotina</taxon>
        <taxon>Agaricomycetes</taxon>
        <taxon>Sebacinales</taxon>
        <taxon>Serendipitaceae</taxon>
        <taxon>Serendipita</taxon>
    </lineage>
</organism>
<protein>
    <recommendedName>
        <fullName evidence="5">HMG box domain-containing protein</fullName>
    </recommendedName>
</protein>
<feature type="domain" description="HMG box" evidence="5">
    <location>
        <begin position="103"/>
        <end position="171"/>
    </location>
</feature>
<keyword evidence="8" id="KW-1185">Reference proteome</keyword>
<dbReference type="PROSITE" id="PS50118">
    <property type="entry name" value="HMG_BOX_2"/>
    <property type="match status" value="1"/>
</dbReference>
<dbReference type="HOGENOM" id="CLU_953637_0_0_1"/>
<dbReference type="GO" id="GO:0000981">
    <property type="term" value="F:DNA-binding transcription factor activity, RNA polymerase II-specific"/>
    <property type="evidence" value="ECO:0007669"/>
    <property type="project" value="TreeGrafter"/>
</dbReference>
<reference evidence="7 8" key="1">
    <citation type="submission" date="2014-04" db="EMBL/GenBank/DDBJ databases">
        <authorList>
            <consortium name="DOE Joint Genome Institute"/>
            <person name="Kuo A."/>
            <person name="Zuccaro A."/>
            <person name="Kohler A."/>
            <person name="Nagy L.G."/>
            <person name="Floudas D."/>
            <person name="Copeland A."/>
            <person name="Barry K.W."/>
            <person name="Cichocki N."/>
            <person name="Veneault-Fourrey C."/>
            <person name="LaButti K."/>
            <person name="Lindquist E.A."/>
            <person name="Lipzen A."/>
            <person name="Lundell T."/>
            <person name="Morin E."/>
            <person name="Murat C."/>
            <person name="Sun H."/>
            <person name="Tunlid A."/>
            <person name="Henrissat B."/>
            <person name="Grigoriev I.V."/>
            <person name="Hibbett D.S."/>
            <person name="Martin F."/>
            <person name="Nordberg H.P."/>
            <person name="Cantor M.N."/>
            <person name="Hua S.X."/>
        </authorList>
    </citation>
    <scope>NUCLEOTIDE SEQUENCE [LARGE SCALE GENOMIC DNA]</scope>
    <source>
        <strain evidence="7 8">MAFF 305830</strain>
    </source>
</reference>
<dbReference type="InterPro" id="IPR009071">
    <property type="entry name" value="HMG_box_dom"/>
</dbReference>
<feature type="region of interest" description="Disordered" evidence="4">
    <location>
        <begin position="166"/>
        <end position="194"/>
    </location>
</feature>
<evidence type="ECO:0000256" key="3">
    <source>
        <dbReference type="PROSITE-ProRule" id="PRU00267"/>
    </source>
</evidence>
<dbReference type="STRING" id="933852.A0A0C3B1K8"/>
<reference evidence="8" key="2">
    <citation type="submission" date="2015-01" db="EMBL/GenBank/DDBJ databases">
        <title>Evolutionary Origins and Diversification of the Mycorrhizal Mutualists.</title>
        <authorList>
            <consortium name="DOE Joint Genome Institute"/>
            <consortium name="Mycorrhizal Genomics Consortium"/>
            <person name="Kohler A."/>
            <person name="Kuo A."/>
            <person name="Nagy L.G."/>
            <person name="Floudas D."/>
            <person name="Copeland A."/>
            <person name="Barry K.W."/>
            <person name="Cichocki N."/>
            <person name="Veneault-Fourrey C."/>
            <person name="LaButti K."/>
            <person name="Lindquist E.A."/>
            <person name="Lipzen A."/>
            <person name="Lundell T."/>
            <person name="Morin E."/>
            <person name="Murat C."/>
            <person name="Riley R."/>
            <person name="Ohm R."/>
            <person name="Sun H."/>
            <person name="Tunlid A."/>
            <person name="Henrissat B."/>
            <person name="Grigoriev I.V."/>
            <person name="Hibbett D.S."/>
            <person name="Martin F."/>
        </authorList>
    </citation>
    <scope>NUCLEOTIDE SEQUENCE [LARGE SCALE GENOMIC DNA]</scope>
    <source>
        <strain evidence="6 8">MAFF 305830</strain>
    </source>
</reference>
<dbReference type="Pfam" id="PF00505">
    <property type="entry name" value="HMG_box"/>
    <property type="match status" value="1"/>
</dbReference>
<feature type="region of interest" description="Disordered" evidence="4">
    <location>
        <begin position="220"/>
        <end position="292"/>
    </location>
</feature>
<proteinExistence type="predicted"/>
<dbReference type="InterPro" id="IPR051356">
    <property type="entry name" value="SOX/SOX-like_TF"/>
</dbReference>
<evidence type="ECO:0000313" key="7">
    <source>
        <dbReference type="EMBL" id="KIM30720.1"/>
    </source>
</evidence>
<dbReference type="InterPro" id="IPR036910">
    <property type="entry name" value="HMG_box_dom_sf"/>
</dbReference>
<feature type="region of interest" description="Disordered" evidence="4">
    <location>
        <begin position="83"/>
        <end position="103"/>
    </location>
</feature>
<evidence type="ECO:0000313" key="6">
    <source>
        <dbReference type="EMBL" id="KIM23037.1"/>
    </source>
</evidence>
<accession>A0A0C3B1K8</accession>
<keyword evidence="1 3" id="KW-0238">DNA-binding</keyword>
<sequence>MSTEDLLASQQDAVAAGQLMATSMGVVPDHSLHFSHVSQVGHSYDISTIQPDLSYGAFPVHQDGQGLNAPHLYPLPDPAILTQQRKTERRRPPGKKNSELPHIPRPRNAFILFRSAFIEQKNGKELASKQQNLSRIAAIVWKSMNAAEQDPWYKLAAEEKQAHYAANPGYTFQPSGRGEIKKKTRKPATEPAIEENSCKRIADLIISGVQGSDLITAAKSEGVAPYQQRSSEQRRRRNPAVPDPLGEMGHSLLPADTNGQHEDDSSESDNQNYPPASPGSYNYGGQAPSPKF</sequence>
<evidence type="ECO:0000259" key="5">
    <source>
        <dbReference type="PROSITE" id="PS50118"/>
    </source>
</evidence>
<dbReference type="SUPFAM" id="SSF47095">
    <property type="entry name" value="HMG-box"/>
    <property type="match status" value="1"/>
</dbReference>
<dbReference type="CDD" id="cd01389">
    <property type="entry name" value="HMG-box_ROX1-like"/>
    <property type="match status" value="1"/>
</dbReference>
<dbReference type="EMBL" id="KN824284">
    <property type="protein sequence ID" value="KIM30720.1"/>
    <property type="molecule type" value="Genomic_DNA"/>
</dbReference>
<reference evidence="7" key="3">
    <citation type="submission" date="2015-02" db="EMBL/GenBank/DDBJ databases">
        <title>Evolutionary Origins and Diversification of the Mycorrhizal Mutualists.</title>
        <authorList>
            <consortium name="DOE Joint Genome Institute"/>
            <consortium name="Mycorrhizal Genomics Consortium"/>
            <person name="Kohler A."/>
            <person name="Kuo A."/>
            <person name="Nagy L.G."/>
            <person name="Floudas D."/>
            <person name="Copeland A."/>
            <person name="Barry K.W."/>
            <person name="Cichocki N."/>
            <person name="Veneault-Fourrey C."/>
            <person name="LaButti K."/>
            <person name="Lindquist E.A."/>
            <person name="Lipzen A."/>
            <person name="Lundell T."/>
            <person name="Morin E."/>
            <person name="Murat C."/>
            <person name="Riley R."/>
            <person name="Ohm R."/>
            <person name="Sun H."/>
            <person name="Tunlid A."/>
            <person name="Henrissat B."/>
            <person name="Grigoriev I.V."/>
            <person name="Hibbett D.S."/>
            <person name="Martin F."/>
        </authorList>
    </citation>
    <scope>NUCLEOTIDE SEQUENCE</scope>
    <source>
        <strain evidence="7">MAFF 305830</strain>
    </source>
</reference>
<evidence type="ECO:0000256" key="4">
    <source>
        <dbReference type="SAM" id="MobiDB-lite"/>
    </source>
</evidence>
<evidence type="ECO:0000256" key="2">
    <source>
        <dbReference type="ARBA" id="ARBA00023242"/>
    </source>
</evidence>
<dbReference type="Gene3D" id="1.10.30.10">
    <property type="entry name" value="High mobility group box domain"/>
    <property type="match status" value="1"/>
</dbReference>
<feature type="DNA-binding region" description="HMG box" evidence="3">
    <location>
        <begin position="103"/>
        <end position="171"/>
    </location>
</feature>
<evidence type="ECO:0000256" key="1">
    <source>
        <dbReference type="ARBA" id="ARBA00023125"/>
    </source>
</evidence>